<dbReference type="InterPro" id="IPR013766">
    <property type="entry name" value="Thioredoxin_domain"/>
</dbReference>
<proteinExistence type="predicted"/>
<comment type="subcellular location">
    <subcellularLocation>
        <location evidence="1">Cell envelope</location>
    </subcellularLocation>
</comment>
<dbReference type="InterPro" id="IPR036249">
    <property type="entry name" value="Thioredoxin-like_sf"/>
</dbReference>
<name>A0ABT8W5L0_9FLAO</name>
<dbReference type="SUPFAM" id="SSF52833">
    <property type="entry name" value="Thioredoxin-like"/>
    <property type="match status" value="1"/>
</dbReference>
<dbReference type="PANTHER" id="PTHR42852">
    <property type="entry name" value="THIOL:DISULFIDE INTERCHANGE PROTEIN DSBE"/>
    <property type="match status" value="1"/>
</dbReference>
<accession>A0ABT8W5L0</accession>
<comment type="caution">
    <text evidence="6">The sequence shown here is derived from an EMBL/GenBank/DDBJ whole genome shotgun (WGS) entry which is preliminary data.</text>
</comment>
<protein>
    <submittedName>
        <fullName evidence="6">TlpA disulfide reductase family protein</fullName>
    </submittedName>
</protein>
<organism evidence="6 7">
    <name type="scientific">Flavivirga aquimarina</name>
    <dbReference type="NCBI Taxonomy" id="2027862"/>
    <lineage>
        <taxon>Bacteria</taxon>
        <taxon>Pseudomonadati</taxon>
        <taxon>Bacteroidota</taxon>
        <taxon>Flavobacteriia</taxon>
        <taxon>Flavobacteriales</taxon>
        <taxon>Flavobacteriaceae</taxon>
        <taxon>Flavivirga</taxon>
    </lineage>
</organism>
<dbReference type="Pfam" id="PF13905">
    <property type="entry name" value="Thioredoxin_8"/>
    <property type="match status" value="1"/>
</dbReference>
<dbReference type="InterPro" id="IPR050553">
    <property type="entry name" value="Thioredoxin_ResA/DsbE_sf"/>
</dbReference>
<evidence type="ECO:0000256" key="2">
    <source>
        <dbReference type="ARBA" id="ARBA00022748"/>
    </source>
</evidence>
<dbReference type="RefSeq" id="WP_303276079.1">
    <property type="nucleotide sequence ID" value="NZ_JAUOEK010000024.1"/>
</dbReference>
<sequence length="499" mass="57677">MKIIKITLILNILFISFCCTQKKTFNDKKQVVVTGKVHHYNGENAKLYFIYSQPGVLGSRELIDIDGEGNFEYKIDGYIPLDAVLLEQNTFANINFIYHPGDSIHIEFEAKEKKIPLLKTVKFSEDGNKTNNQIINFQILREENNLGYGAINQAESYKKNVTDFILEMNSVKEKQLKMYKTFVEEQSPSDEAKNWAKLFALETYYYFLDNYANGKENLPDNYSDYNNEILPITLDNLICWSVIEGRITSVVYLDLFPNFSKQNTDLNLISYLTDKTLKSDSLFVNFVRENYTDNLQRQLIFSGLYKNLFGMTSLESYQRNQDVLKTELNTPFISKALYESFEKTIDYLKSPKERTALVLKKMKDSPIEETFNKILEDNKGKVIYIDCWGTNCVPCIKEMPDSKLLMSKFKEQDVQFVYLCLSGDEKNWNKLLSKFQLDGGQQYLLDNKQDQSLRDIMQFNGIPYHILIDKNGSIIESGNQLGPSMKSTEVKIAELASES</sequence>
<keyword evidence="7" id="KW-1185">Reference proteome</keyword>
<feature type="domain" description="Thioredoxin" evidence="5">
    <location>
        <begin position="348"/>
        <end position="497"/>
    </location>
</feature>
<evidence type="ECO:0000313" key="7">
    <source>
        <dbReference type="Proteomes" id="UP001176883"/>
    </source>
</evidence>
<dbReference type="InterPro" id="IPR012336">
    <property type="entry name" value="Thioredoxin-like_fold"/>
</dbReference>
<gene>
    <name evidence="6" type="ORF">Q4Q35_01125</name>
</gene>
<dbReference type="EMBL" id="JAUOEK010000024">
    <property type="protein sequence ID" value="MDO5968398.1"/>
    <property type="molecule type" value="Genomic_DNA"/>
</dbReference>
<dbReference type="Proteomes" id="UP001176883">
    <property type="component" value="Unassembled WGS sequence"/>
</dbReference>
<keyword evidence="4" id="KW-0676">Redox-active center</keyword>
<evidence type="ECO:0000256" key="3">
    <source>
        <dbReference type="ARBA" id="ARBA00023157"/>
    </source>
</evidence>
<keyword evidence="2" id="KW-0201">Cytochrome c-type biogenesis</keyword>
<dbReference type="PROSITE" id="PS51352">
    <property type="entry name" value="THIOREDOXIN_2"/>
    <property type="match status" value="1"/>
</dbReference>
<keyword evidence="3" id="KW-1015">Disulfide bond</keyword>
<evidence type="ECO:0000259" key="5">
    <source>
        <dbReference type="PROSITE" id="PS51352"/>
    </source>
</evidence>
<dbReference type="CDD" id="cd02966">
    <property type="entry name" value="TlpA_like_family"/>
    <property type="match status" value="1"/>
</dbReference>
<dbReference type="Gene3D" id="3.40.30.10">
    <property type="entry name" value="Glutaredoxin"/>
    <property type="match status" value="1"/>
</dbReference>
<dbReference type="PANTHER" id="PTHR42852:SF6">
    <property type="entry name" value="THIOL:DISULFIDE INTERCHANGE PROTEIN DSBE"/>
    <property type="match status" value="1"/>
</dbReference>
<evidence type="ECO:0000256" key="4">
    <source>
        <dbReference type="ARBA" id="ARBA00023284"/>
    </source>
</evidence>
<evidence type="ECO:0000256" key="1">
    <source>
        <dbReference type="ARBA" id="ARBA00004196"/>
    </source>
</evidence>
<evidence type="ECO:0000313" key="6">
    <source>
        <dbReference type="EMBL" id="MDO5968398.1"/>
    </source>
</evidence>
<reference evidence="6" key="1">
    <citation type="submission" date="2023-07" db="EMBL/GenBank/DDBJ databases">
        <title>Two novel species in the genus Flavivirga.</title>
        <authorList>
            <person name="Kwon K."/>
        </authorList>
    </citation>
    <scope>NUCLEOTIDE SEQUENCE</scope>
    <source>
        <strain evidence="6">KCTC 52353</strain>
    </source>
</reference>